<dbReference type="InterPro" id="IPR006440">
    <property type="entry name" value="Doc"/>
</dbReference>
<protein>
    <submittedName>
        <fullName evidence="2">Death on curing protein</fullName>
    </submittedName>
</protein>
<organism evidence="2 3">
    <name type="scientific">Granulicella rosea</name>
    <dbReference type="NCBI Taxonomy" id="474952"/>
    <lineage>
        <taxon>Bacteria</taxon>
        <taxon>Pseudomonadati</taxon>
        <taxon>Acidobacteriota</taxon>
        <taxon>Terriglobia</taxon>
        <taxon>Terriglobales</taxon>
        <taxon>Acidobacteriaceae</taxon>
        <taxon>Granulicella</taxon>
    </lineage>
</organism>
<dbReference type="Pfam" id="PF02661">
    <property type="entry name" value="Fic"/>
    <property type="match status" value="1"/>
</dbReference>
<gene>
    <name evidence="2" type="ORF">SAMN05421770_101500</name>
</gene>
<dbReference type="NCBIfam" id="TIGR01550">
    <property type="entry name" value="DOC_P1"/>
    <property type="match status" value="1"/>
</dbReference>
<dbReference type="Gene3D" id="1.20.120.1870">
    <property type="entry name" value="Fic/DOC protein, Fido domain"/>
    <property type="match status" value="1"/>
</dbReference>
<sequence>MIWRFLTVENIIALQAEQIDLYGGSHGLRDFGLLESAVSRAKNKVNYEPDATVPQVAASLSWGLVKNHAFIDGNKRIGLVSLIVFLGANGYRSVKSPMEESAMVLRAAASEITEDEWTAWVERSVAPLA</sequence>
<evidence type="ECO:0000313" key="2">
    <source>
        <dbReference type="EMBL" id="SNS32427.1"/>
    </source>
</evidence>
<keyword evidence="3" id="KW-1185">Reference proteome</keyword>
<dbReference type="PANTHER" id="PTHR39426:SF1">
    <property type="entry name" value="HOMOLOGY TO DEATH-ON-CURING PROTEIN OF PHAGE P1"/>
    <property type="match status" value="1"/>
</dbReference>
<dbReference type="AlphaFoldDB" id="A0A239DJ51"/>
<reference evidence="2 3" key="1">
    <citation type="submission" date="2017-06" db="EMBL/GenBank/DDBJ databases">
        <authorList>
            <person name="Kim H.J."/>
            <person name="Triplett B.A."/>
        </authorList>
    </citation>
    <scope>NUCLEOTIDE SEQUENCE [LARGE SCALE GENOMIC DNA]</scope>
    <source>
        <strain evidence="2 3">DSM 18704</strain>
    </source>
</reference>
<proteinExistence type="predicted"/>
<dbReference type="PIRSF" id="PIRSF018297">
    <property type="entry name" value="Doc"/>
    <property type="match status" value="1"/>
</dbReference>
<feature type="domain" description="Fido" evidence="1">
    <location>
        <begin position="6"/>
        <end position="123"/>
    </location>
</feature>
<dbReference type="RefSeq" id="WP_176441542.1">
    <property type="nucleotide sequence ID" value="NZ_FZOU01000001.1"/>
</dbReference>
<name>A0A239DJ51_9BACT</name>
<dbReference type="PROSITE" id="PS51459">
    <property type="entry name" value="FIDO"/>
    <property type="match status" value="1"/>
</dbReference>
<dbReference type="SUPFAM" id="SSF140931">
    <property type="entry name" value="Fic-like"/>
    <property type="match status" value="1"/>
</dbReference>
<evidence type="ECO:0000259" key="1">
    <source>
        <dbReference type="PROSITE" id="PS51459"/>
    </source>
</evidence>
<dbReference type="GO" id="GO:0016301">
    <property type="term" value="F:kinase activity"/>
    <property type="evidence" value="ECO:0007669"/>
    <property type="project" value="InterPro"/>
</dbReference>
<evidence type="ECO:0000313" key="3">
    <source>
        <dbReference type="Proteomes" id="UP000198356"/>
    </source>
</evidence>
<dbReference type="InterPro" id="IPR003812">
    <property type="entry name" value="Fido"/>
</dbReference>
<dbReference type="PANTHER" id="PTHR39426">
    <property type="entry name" value="HOMOLOGY TO DEATH-ON-CURING PROTEIN OF PHAGE P1"/>
    <property type="match status" value="1"/>
</dbReference>
<dbReference type="InterPro" id="IPR036597">
    <property type="entry name" value="Fido-like_dom_sf"/>
</dbReference>
<dbReference type="InterPro" id="IPR053737">
    <property type="entry name" value="Type_II_TA_Toxin"/>
</dbReference>
<dbReference type="Proteomes" id="UP000198356">
    <property type="component" value="Unassembled WGS sequence"/>
</dbReference>
<dbReference type="EMBL" id="FZOU01000001">
    <property type="protein sequence ID" value="SNS32427.1"/>
    <property type="molecule type" value="Genomic_DNA"/>
</dbReference>
<accession>A0A239DJ51</accession>